<dbReference type="RefSeq" id="XP_046005444.1">
    <property type="nucleotide sequence ID" value="XM_046148981.1"/>
</dbReference>
<feature type="transmembrane region" description="Helical" evidence="1">
    <location>
        <begin position="186"/>
        <end position="209"/>
    </location>
</feature>
<dbReference type="AlphaFoldDB" id="A0A9P9BLW0"/>
<comment type="caution">
    <text evidence="2">The sequence shown here is derived from an EMBL/GenBank/DDBJ whole genome shotgun (WGS) entry which is preliminary data.</text>
</comment>
<feature type="transmembrane region" description="Helical" evidence="1">
    <location>
        <begin position="148"/>
        <end position="166"/>
    </location>
</feature>
<reference evidence="2" key="1">
    <citation type="journal article" date="2021" name="Nat. Commun.">
        <title>Genetic determinants of endophytism in the Arabidopsis root mycobiome.</title>
        <authorList>
            <person name="Mesny F."/>
            <person name="Miyauchi S."/>
            <person name="Thiergart T."/>
            <person name="Pickel B."/>
            <person name="Atanasova L."/>
            <person name="Karlsson M."/>
            <person name="Huettel B."/>
            <person name="Barry K.W."/>
            <person name="Haridas S."/>
            <person name="Chen C."/>
            <person name="Bauer D."/>
            <person name="Andreopoulos W."/>
            <person name="Pangilinan J."/>
            <person name="LaButti K."/>
            <person name="Riley R."/>
            <person name="Lipzen A."/>
            <person name="Clum A."/>
            <person name="Drula E."/>
            <person name="Henrissat B."/>
            <person name="Kohler A."/>
            <person name="Grigoriev I.V."/>
            <person name="Martin F.M."/>
            <person name="Hacquard S."/>
        </authorList>
    </citation>
    <scope>NUCLEOTIDE SEQUENCE</scope>
    <source>
        <strain evidence="2">MPI-CAGE-CH-0230</strain>
    </source>
</reference>
<evidence type="ECO:0000256" key="1">
    <source>
        <dbReference type="SAM" id="Phobius"/>
    </source>
</evidence>
<dbReference type="GeneID" id="70178527"/>
<feature type="non-terminal residue" evidence="2">
    <location>
        <position position="342"/>
    </location>
</feature>
<keyword evidence="1" id="KW-0812">Transmembrane</keyword>
<sequence>MQFMSHAIGWEDCAMLAMAPLGILTIIISAIRVGGPMWMKALIGRARENIAAAEIDLMSSTSRDVCELNNGKGIVRCQGSAPVWEFIILLPGDTSRNDDAVPHTECEFDQKPASSASPITVVYDTREEAPNVSLNLQNSTDRTEIRTFAIFGVGLQLGALAFFAAMTFHPTFSLSFTIDGNPAPAYAFPLAAGGTILLVLGLLLCAHVVESSTDKEIYALANGSSRMRIYWLQQEQTVSDQAFEAIATQPSSDRSNIIMSRRGHAHYRNSRLETKTSIGAVISIFGFVFQFVGFRGMHSAAPIGQLVAVAIMAASRAWLRRNLARGLRQTRLTPGHEVDWLA</sequence>
<keyword evidence="1" id="KW-1133">Transmembrane helix</keyword>
<accession>A0A9P9BLW0</accession>
<feature type="transmembrane region" description="Helical" evidence="1">
    <location>
        <begin position="276"/>
        <end position="294"/>
    </location>
</feature>
<keyword evidence="1" id="KW-0472">Membrane</keyword>
<proteinExistence type="predicted"/>
<evidence type="ECO:0000313" key="2">
    <source>
        <dbReference type="EMBL" id="KAH7014477.1"/>
    </source>
</evidence>
<name>A0A9P9BLW0_9PEZI</name>
<keyword evidence="3" id="KW-1185">Reference proteome</keyword>
<feature type="transmembrane region" description="Helical" evidence="1">
    <location>
        <begin position="14"/>
        <end position="35"/>
    </location>
</feature>
<organism evidence="2 3">
    <name type="scientific">Microdochium trichocladiopsis</name>
    <dbReference type="NCBI Taxonomy" id="1682393"/>
    <lineage>
        <taxon>Eukaryota</taxon>
        <taxon>Fungi</taxon>
        <taxon>Dikarya</taxon>
        <taxon>Ascomycota</taxon>
        <taxon>Pezizomycotina</taxon>
        <taxon>Sordariomycetes</taxon>
        <taxon>Xylariomycetidae</taxon>
        <taxon>Xylariales</taxon>
        <taxon>Microdochiaceae</taxon>
        <taxon>Microdochium</taxon>
    </lineage>
</organism>
<dbReference type="EMBL" id="JAGTJQ010000013">
    <property type="protein sequence ID" value="KAH7014477.1"/>
    <property type="molecule type" value="Genomic_DNA"/>
</dbReference>
<dbReference type="OrthoDB" id="7464126at2759"/>
<protein>
    <submittedName>
        <fullName evidence="2">Uncharacterized protein</fullName>
    </submittedName>
</protein>
<feature type="transmembrane region" description="Helical" evidence="1">
    <location>
        <begin position="300"/>
        <end position="319"/>
    </location>
</feature>
<gene>
    <name evidence="2" type="ORF">B0I36DRAFT_217063</name>
</gene>
<dbReference type="Proteomes" id="UP000756346">
    <property type="component" value="Unassembled WGS sequence"/>
</dbReference>
<evidence type="ECO:0000313" key="3">
    <source>
        <dbReference type="Proteomes" id="UP000756346"/>
    </source>
</evidence>